<dbReference type="PANTHER" id="PTHR33169">
    <property type="entry name" value="PADR-FAMILY TRANSCRIPTIONAL REGULATOR"/>
    <property type="match status" value="1"/>
</dbReference>
<dbReference type="InterPro" id="IPR052509">
    <property type="entry name" value="Metal_resp_DNA-bind_regulator"/>
</dbReference>
<sequence length="124" mass="14931">MKNDKKLNELLLSWENTYKKGQLTLWIFMALQESKKYVDEIKNFIEKKSEGTISCEEQSLYRALRKYEHIDVLTYELKEGNKGPDRKYYYLTSLGQELFNQFVDRNIKLFFSTEIKNILKLNEQ</sequence>
<dbReference type="Pfam" id="PF03551">
    <property type="entry name" value="PadR"/>
    <property type="match status" value="1"/>
</dbReference>
<keyword evidence="3" id="KW-1185">Reference proteome</keyword>
<dbReference type="RefSeq" id="WP_038988576.1">
    <property type="nucleotide sequence ID" value="NZ_JACAJN010000062.1"/>
</dbReference>
<dbReference type="Gene3D" id="1.10.10.10">
    <property type="entry name" value="Winged helix-like DNA-binding domain superfamily/Winged helix DNA-binding domain"/>
    <property type="match status" value="1"/>
</dbReference>
<name>A0A161UCX8_9FLAO</name>
<dbReference type="OrthoDB" id="1447788at2"/>
<dbReference type="InterPro" id="IPR005149">
    <property type="entry name" value="Tscrpt_reg_PadR_N"/>
</dbReference>
<feature type="domain" description="Transcription regulator PadR N-terminal" evidence="1">
    <location>
        <begin position="28"/>
        <end position="99"/>
    </location>
</feature>
<evidence type="ECO:0000313" key="3">
    <source>
        <dbReference type="Proteomes" id="UP000076630"/>
    </source>
</evidence>
<comment type="caution">
    <text evidence="2">The sequence shown here is derived from an EMBL/GenBank/DDBJ whole genome shotgun (WGS) entry which is preliminary data.</text>
</comment>
<dbReference type="InterPro" id="IPR036388">
    <property type="entry name" value="WH-like_DNA-bd_sf"/>
</dbReference>
<evidence type="ECO:0000313" key="2">
    <source>
        <dbReference type="EMBL" id="KZE84790.1"/>
    </source>
</evidence>
<gene>
    <name evidence="2" type="ORF">AV926_18710</name>
</gene>
<dbReference type="SUPFAM" id="SSF46785">
    <property type="entry name" value="Winged helix' DNA-binding domain"/>
    <property type="match status" value="1"/>
</dbReference>
<protein>
    <recommendedName>
        <fullName evidence="1">Transcription regulator PadR N-terminal domain-containing protein</fullName>
    </recommendedName>
</protein>
<evidence type="ECO:0000259" key="1">
    <source>
        <dbReference type="Pfam" id="PF03551"/>
    </source>
</evidence>
<dbReference type="EMBL" id="LQNU01000012">
    <property type="protein sequence ID" value="KZE84790.1"/>
    <property type="molecule type" value="Genomic_DNA"/>
</dbReference>
<proteinExistence type="predicted"/>
<accession>A0A161UCX8</accession>
<dbReference type="AlphaFoldDB" id="A0A161UCX8"/>
<dbReference type="PANTHER" id="PTHR33169:SF14">
    <property type="entry name" value="TRANSCRIPTIONAL REGULATOR RV3488"/>
    <property type="match status" value="1"/>
</dbReference>
<organism evidence="2 3">
    <name type="scientific">Myroides marinus</name>
    <dbReference type="NCBI Taxonomy" id="703342"/>
    <lineage>
        <taxon>Bacteria</taxon>
        <taxon>Pseudomonadati</taxon>
        <taxon>Bacteroidota</taxon>
        <taxon>Flavobacteriia</taxon>
        <taxon>Flavobacteriales</taxon>
        <taxon>Flavobacteriaceae</taxon>
        <taxon>Myroides</taxon>
    </lineage>
</organism>
<dbReference type="InterPro" id="IPR036390">
    <property type="entry name" value="WH_DNA-bd_sf"/>
</dbReference>
<reference evidence="2 3" key="1">
    <citation type="submission" date="2016-01" db="EMBL/GenBank/DDBJ databases">
        <title>Whole genome sequencing of Myroides marinus L41.</title>
        <authorList>
            <person name="Hong K.W."/>
        </authorList>
    </citation>
    <scope>NUCLEOTIDE SEQUENCE [LARGE SCALE GENOMIC DNA]</scope>
    <source>
        <strain evidence="2 3">L41</strain>
    </source>
</reference>
<dbReference type="Proteomes" id="UP000076630">
    <property type="component" value="Unassembled WGS sequence"/>
</dbReference>